<keyword evidence="1" id="KW-1133">Transmembrane helix</keyword>
<dbReference type="InterPro" id="IPR021320">
    <property type="entry name" value="DUF2905"/>
</dbReference>
<comment type="caution">
    <text evidence="2">The sequence shown here is derived from an EMBL/GenBank/DDBJ whole genome shotgun (WGS) entry which is preliminary data.</text>
</comment>
<evidence type="ECO:0000313" key="2">
    <source>
        <dbReference type="EMBL" id="HEW45822.1"/>
    </source>
</evidence>
<reference evidence="2" key="1">
    <citation type="journal article" date="2020" name="mSystems">
        <title>Genome- and Community-Level Interaction Insights into Carbon Utilization and Element Cycling Functions of Hydrothermarchaeota in Hydrothermal Sediment.</title>
        <authorList>
            <person name="Zhou Z."/>
            <person name="Liu Y."/>
            <person name="Xu W."/>
            <person name="Pan J."/>
            <person name="Luo Z.H."/>
            <person name="Li M."/>
        </authorList>
    </citation>
    <scope>NUCLEOTIDE SEQUENCE [LARGE SCALE GENOMIC DNA]</scope>
    <source>
        <strain evidence="2">SpSt-132</strain>
    </source>
</reference>
<sequence>MSELGKTLLLMGLLLIILGLLLTFFEKLPFGLGRLPGDILIKRDGFTFYFPIATSLVLSILFSLLLMLLVNLLRR</sequence>
<gene>
    <name evidence="2" type="ORF">ENO47_04020</name>
</gene>
<evidence type="ECO:0000256" key="1">
    <source>
        <dbReference type="SAM" id="Phobius"/>
    </source>
</evidence>
<dbReference type="AlphaFoldDB" id="A0A7C2V4Z5"/>
<feature type="transmembrane region" description="Helical" evidence="1">
    <location>
        <begin position="48"/>
        <end position="73"/>
    </location>
</feature>
<organism evidence="2">
    <name type="scientific">Hydrogenobacter sp</name>
    <dbReference type="NCBI Taxonomy" id="2152829"/>
    <lineage>
        <taxon>Bacteria</taxon>
        <taxon>Pseudomonadati</taxon>
        <taxon>Aquificota</taxon>
        <taxon>Aquificia</taxon>
        <taxon>Aquificales</taxon>
        <taxon>Aquificaceae</taxon>
        <taxon>Hydrogenobacter</taxon>
    </lineage>
</organism>
<dbReference type="EMBL" id="DSFP01000033">
    <property type="protein sequence ID" value="HEW45822.1"/>
    <property type="molecule type" value="Genomic_DNA"/>
</dbReference>
<feature type="transmembrane region" description="Helical" evidence="1">
    <location>
        <begin position="7"/>
        <end position="25"/>
    </location>
</feature>
<name>A0A7C2V4Z5_9AQUI</name>
<dbReference type="PANTHER" id="PTHR36443:SF1">
    <property type="entry name" value="BSR5223 PROTEIN"/>
    <property type="match status" value="1"/>
</dbReference>
<keyword evidence="1" id="KW-0812">Transmembrane</keyword>
<dbReference type="PANTHER" id="PTHR36443">
    <property type="entry name" value="BSR5223 PROTEIN"/>
    <property type="match status" value="1"/>
</dbReference>
<dbReference type="Pfam" id="PF11146">
    <property type="entry name" value="DUF2905"/>
    <property type="match status" value="1"/>
</dbReference>
<protein>
    <submittedName>
        <fullName evidence="2">DUF2905 domain-containing protein</fullName>
    </submittedName>
</protein>
<keyword evidence="1" id="KW-0472">Membrane</keyword>
<accession>A0A7C2V4Z5</accession>
<proteinExistence type="predicted"/>